<dbReference type="InterPro" id="IPR043502">
    <property type="entry name" value="DNA/RNA_pol_sf"/>
</dbReference>
<evidence type="ECO:0000313" key="2">
    <source>
        <dbReference type="EMBL" id="RVW75901.1"/>
    </source>
</evidence>
<gene>
    <name evidence="2" type="primary">POLX_127</name>
    <name evidence="2" type="ORF">CK203_051798</name>
</gene>
<organism evidence="2 3">
    <name type="scientific">Vitis vinifera</name>
    <name type="common">Grape</name>
    <dbReference type="NCBI Taxonomy" id="29760"/>
    <lineage>
        <taxon>Eukaryota</taxon>
        <taxon>Viridiplantae</taxon>
        <taxon>Streptophyta</taxon>
        <taxon>Embryophyta</taxon>
        <taxon>Tracheophyta</taxon>
        <taxon>Spermatophyta</taxon>
        <taxon>Magnoliopsida</taxon>
        <taxon>eudicotyledons</taxon>
        <taxon>Gunneridae</taxon>
        <taxon>Pentapetalae</taxon>
        <taxon>rosids</taxon>
        <taxon>Vitales</taxon>
        <taxon>Vitaceae</taxon>
        <taxon>Viteae</taxon>
        <taxon>Vitis</taxon>
    </lineage>
</organism>
<accession>A0A438GUM5</accession>
<dbReference type="AlphaFoldDB" id="A0A438GUM5"/>
<proteinExistence type="predicted"/>
<protein>
    <submittedName>
        <fullName evidence="2">Retrovirus-related Pol polyprotein from transposon TNT 1-94</fullName>
    </submittedName>
</protein>
<feature type="domain" description="Reverse transcriptase Ty1/copia-type" evidence="1">
    <location>
        <begin position="146"/>
        <end position="285"/>
    </location>
</feature>
<dbReference type="PANTHER" id="PTHR43383">
    <property type="entry name" value="NODULIN 6"/>
    <property type="match status" value="1"/>
</dbReference>
<dbReference type="EMBL" id="QGNW01000338">
    <property type="protein sequence ID" value="RVW75901.1"/>
    <property type="molecule type" value="Genomic_DNA"/>
</dbReference>
<dbReference type="PANTHER" id="PTHR43383:SF2">
    <property type="entry name" value="AMIDOHYDROLASE 2 FAMILY PROTEIN"/>
    <property type="match status" value="1"/>
</dbReference>
<dbReference type="InterPro" id="IPR013103">
    <property type="entry name" value="RVT_2"/>
</dbReference>
<dbReference type="SUPFAM" id="SSF56672">
    <property type="entry name" value="DNA/RNA polymerases"/>
    <property type="match status" value="1"/>
</dbReference>
<sequence length="286" mass="33599">MDVTFNKQQPFFSQSYLQGEPQSYLQREPFVEDKEFSPDLTLPHSKTNSSLESLPHNTLEFVPPESIEKLESIIQRKEGENRSTPLKVYSRRMQPALESLHAPTIHPDKEALSDENWKKAMLEEMNALKKNNTWELVNLPKGKRKQFDVMNAFWHGDLEEEVYMELPPRFMKDSMRNKVCKLNKALYDLKQLPRVWFGRFAKAMKNIGYCQSQGDHTLFIRHSEKGRMIALIVYVDDIVVTGDDWEEMEKLNKKLENEFKIKDLGRLKYFLGIKVVHSKEEMVISQ</sequence>
<dbReference type="Proteomes" id="UP000288805">
    <property type="component" value="Unassembled WGS sequence"/>
</dbReference>
<reference evidence="2 3" key="1">
    <citation type="journal article" date="2018" name="PLoS Genet.">
        <title>Population sequencing reveals clonal diversity and ancestral inbreeding in the grapevine cultivar Chardonnay.</title>
        <authorList>
            <person name="Roach M.J."/>
            <person name="Johnson D.L."/>
            <person name="Bohlmann J."/>
            <person name="van Vuuren H.J."/>
            <person name="Jones S.J."/>
            <person name="Pretorius I.S."/>
            <person name="Schmidt S.A."/>
            <person name="Borneman A.R."/>
        </authorList>
    </citation>
    <scope>NUCLEOTIDE SEQUENCE [LARGE SCALE GENOMIC DNA]</scope>
    <source>
        <strain evidence="3">cv. Chardonnay</strain>
        <tissue evidence="2">Leaf</tissue>
    </source>
</reference>
<name>A0A438GUM5_VITVI</name>
<dbReference type="Pfam" id="PF07727">
    <property type="entry name" value="RVT_2"/>
    <property type="match status" value="1"/>
</dbReference>
<evidence type="ECO:0000313" key="3">
    <source>
        <dbReference type="Proteomes" id="UP000288805"/>
    </source>
</evidence>
<comment type="caution">
    <text evidence="2">The sequence shown here is derived from an EMBL/GenBank/DDBJ whole genome shotgun (WGS) entry which is preliminary data.</text>
</comment>
<evidence type="ECO:0000259" key="1">
    <source>
        <dbReference type="Pfam" id="PF07727"/>
    </source>
</evidence>